<protein>
    <submittedName>
        <fullName evidence="1">Uncharacterized protein</fullName>
    </submittedName>
</protein>
<evidence type="ECO:0000313" key="1">
    <source>
        <dbReference type="EMBL" id="KPU44789.1"/>
    </source>
</evidence>
<dbReference type="AlphaFoldDB" id="A0A0P8WQG2"/>
<dbReference type="Proteomes" id="UP000050326">
    <property type="component" value="Unassembled WGS sequence"/>
</dbReference>
<reference evidence="1 2" key="1">
    <citation type="submission" date="2015-09" db="EMBL/GenBank/DDBJ databases">
        <title>Genome sequence of Oxobacter pfennigii DSM 3222.</title>
        <authorList>
            <person name="Poehlein A."/>
            <person name="Bengelsdorf F.R."/>
            <person name="Schiel-Bengelsdorf B."/>
            <person name="Duerre P."/>
            <person name="Daniel R."/>
        </authorList>
    </citation>
    <scope>NUCLEOTIDE SEQUENCE [LARGE SCALE GENOMIC DNA]</scope>
    <source>
        <strain evidence="1 2">DSM 3222</strain>
    </source>
</reference>
<accession>A0A0P8WQG2</accession>
<comment type="caution">
    <text evidence="1">The sequence shown here is derived from an EMBL/GenBank/DDBJ whole genome shotgun (WGS) entry which is preliminary data.</text>
</comment>
<proteinExistence type="predicted"/>
<dbReference type="EMBL" id="LKET01000029">
    <property type="protein sequence ID" value="KPU44789.1"/>
    <property type="molecule type" value="Genomic_DNA"/>
</dbReference>
<name>A0A0P8WQG2_9CLOT</name>
<dbReference type="STRING" id="36849.OXPF_18750"/>
<keyword evidence="2" id="KW-1185">Reference proteome</keyword>
<gene>
    <name evidence="1" type="ORF">OXPF_18750</name>
</gene>
<dbReference type="RefSeq" id="WP_054874915.1">
    <property type="nucleotide sequence ID" value="NZ_LKET01000029.1"/>
</dbReference>
<sequence length="49" mass="6007">MEQMYLDSLKALKFAELGKAQEERLKEFENQFTNEFGKEYFFMVMKKEM</sequence>
<organism evidence="1 2">
    <name type="scientific">Oxobacter pfennigii</name>
    <dbReference type="NCBI Taxonomy" id="36849"/>
    <lineage>
        <taxon>Bacteria</taxon>
        <taxon>Bacillati</taxon>
        <taxon>Bacillota</taxon>
        <taxon>Clostridia</taxon>
        <taxon>Eubacteriales</taxon>
        <taxon>Clostridiaceae</taxon>
        <taxon>Oxobacter</taxon>
    </lineage>
</organism>
<evidence type="ECO:0000313" key="2">
    <source>
        <dbReference type="Proteomes" id="UP000050326"/>
    </source>
</evidence>
<dbReference type="OrthoDB" id="1935828at2"/>